<proteinExistence type="predicted"/>
<gene>
    <name evidence="3" type="ORF">RF11_08861</name>
</gene>
<feature type="signal peptide" evidence="2">
    <location>
        <begin position="1"/>
        <end position="24"/>
    </location>
</feature>
<dbReference type="EMBL" id="JWZT01005265">
    <property type="protein sequence ID" value="KII61760.1"/>
    <property type="molecule type" value="Genomic_DNA"/>
</dbReference>
<evidence type="ECO:0000313" key="3">
    <source>
        <dbReference type="EMBL" id="KII61760.1"/>
    </source>
</evidence>
<accession>A0A0C2M3Z8</accession>
<keyword evidence="2" id="KW-0732">Signal</keyword>
<name>A0A0C2M3Z8_THEKT</name>
<dbReference type="Proteomes" id="UP000031668">
    <property type="component" value="Unassembled WGS sequence"/>
</dbReference>
<protein>
    <submittedName>
        <fullName evidence="3">Uncharacterized protein</fullName>
    </submittedName>
</protein>
<feature type="region of interest" description="Disordered" evidence="1">
    <location>
        <begin position="58"/>
        <end position="85"/>
    </location>
</feature>
<feature type="chain" id="PRO_5002152104" evidence="2">
    <location>
        <begin position="25"/>
        <end position="409"/>
    </location>
</feature>
<evidence type="ECO:0000313" key="4">
    <source>
        <dbReference type="Proteomes" id="UP000031668"/>
    </source>
</evidence>
<organism evidence="3 4">
    <name type="scientific">Thelohanellus kitauei</name>
    <name type="common">Myxosporean</name>
    <dbReference type="NCBI Taxonomy" id="669202"/>
    <lineage>
        <taxon>Eukaryota</taxon>
        <taxon>Metazoa</taxon>
        <taxon>Cnidaria</taxon>
        <taxon>Myxozoa</taxon>
        <taxon>Myxosporea</taxon>
        <taxon>Bivalvulida</taxon>
        <taxon>Platysporina</taxon>
        <taxon>Myxobolidae</taxon>
        <taxon>Thelohanellus</taxon>
    </lineage>
</organism>
<reference evidence="3 4" key="1">
    <citation type="journal article" date="2014" name="Genome Biol. Evol.">
        <title>The genome of the myxosporean Thelohanellus kitauei shows adaptations to nutrient acquisition within its fish host.</title>
        <authorList>
            <person name="Yang Y."/>
            <person name="Xiong J."/>
            <person name="Zhou Z."/>
            <person name="Huo F."/>
            <person name="Miao W."/>
            <person name="Ran C."/>
            <person name="Liu Y."/>
            <person name="Zhang J."/>
            <person name="Feng J."/>
            <person name="Wang M."/>
            <person name="Wang M."/>
            <person name="Wang L."/>
            <person name="Yao B."/>
        </authorList>
    </citation>
    <scope>NUCLEOTIDE SEQUENCE [LARGE SCALE GENOMIC DNA]</scope>
    <source>
        <strain evidence="3">Wuqing</strain>
    </source>
</reference>
<evidence type="ECO:0000256" key="2">
    <source>
        <dbReference type="SAM" id="SignalP"/>
    </source>
</evidence>
<keyword evidence="4" id="KW-1185">Reference proteome</keyword>
<evidence type="ECO:0000256" key="1">
    <source>
        <dbReference type="SAM" id="MobiDB-lite"/>
    </source>
</evidence>
<dbReference type="AlphaFoldDB" id="A0A0C2M3Z8"/>
<sequence>MSFIACVCLASALLQLSRAPLTNGESSPILEESLLQRCEEYFEKQYCAAMDLASTAFSNDPQNNGELTREPGNSDPQGGMAADPGLLLTQGSAASLTGPGINTKSGGETENSIPKEYMAVDPDFLLSQGSAAISAVPQITGKLVEKDEPSSWRKGLNWVAKKFGSKKPQVSTDVSIDAVTSPIPDEETRDPFDEDATGLPEEFTLPGILNRLAPGMLNLFVFCASKITQSTKSVEELFKHDDQTVTNARTLITEFTRSDPDKISVEPLELLTPEICTYALPIVHTSGHVEMLPLRIIYSLNRVGDRSKRFTNILESLTLNEQQYLWALLTIFRHLFVRGGRCFNQFNAFLEQFAGCNRLNLPSSEMTRRNTFSIQVEDEDTPVIASDNGAGRLLPKYNIPCSEVLDVIN</sequence>
<comment type="caution">
    <text evidence="3">The sequence shown here is derived from an EMBL/GenBank/DDBJ whole genome shotgun (WGS) entry which is preliminary data.</text>
</comment>